<dbReference type="Proteomes" id="UP000003573">
    <property type="component" value="Unassembled WGS sequence"/>
</dbReference>
<dbReference type="InterPro" id="IPR010995">
    <property type="entry name" value="DNA_repair_Rad51/TF_NusA_a-hlx"/>
</dbReference>
<dbReference type="SUPFAM" id="SSF47794">
    <property type="entry name" value="Rad51 N-terminal domain-like"/>
    <property type="match status" value="1"/>
</dbReference>
<dbReference type="RefSeq" id="WP_003078738.1">
    <property type="nucleotide sequence ID" value="NZ_AEUW02000001.1"/>
</dbReference>
<accession>G5JWS2</accession>
<evidence type="ECO:0000313" key="3">
    <source>
        <dbReference type="Proteomes" id="UP000003573"/>
    </source>
</evidence>
<sequence length="115" mass="12942">MAKKKVNRKKRLKKQLADSRRANRQTAVHTAPKRAEARTVQNVEPKQQAEKSNDFESFAAELEGVAQARLETFFAEGIKSAKDFADWTEKELLTLKGIGPATIKQLREKGLSFKG</sequence>
<feature type="region of interest" description="Disordered" evidence="1">
    <location>
        <begin position="1"/>
        <end position="52"/>
    </location>
</feature>
<dbReference type="GO" id="GO:0000166">
    <property type="term" value="F:nucleotide binding"/>
    <property type="evidence" value="ECO:0007669"/>
    <property type="project" value="InterPro"/>
</dbReference>
<dbReference type="OrthoDB" id="2237275at2"/>
<reference evidence="2 3" key="1">
    <citation type="journal article" date="2014" name="Int. J. Syst. Evol. Microbiol.">
        <title>Phylogenomics and the dynamic genome evolution of the genus Streptococcus.</title>
        <authorList>
            <consortium name="The Broad Institute Genome Sequencing Platform"/>
            <person name="Richards V.P."/>
            <person name="Palmer S.R."/>
            <person name="Pavinski Bitar P.D."/>
            <person name="Qin X."/>
            <person name="Weinstock G.M."/>
            <person name="Highlander S.K."/>
            <person name="Town C.D."/>
            <person name="Burne R.A."/>
            <person name="Stanhope M.J."/>
        </authorList>
    </citation>
    <scope>NUCLEOTIDE SEQUENCE [LARGE SCALE GENOMIC DNA]</scope>
    <source>
        <strain evidence="2 3">NCTC 11558</strain>
    </source>
</reference>
<evidence type="ECO:0000313" key="2">
    <source>
        <dbReference type="EMBL" id="EHJ51664.1"/>
    </source>
</evidence>
<evidence type="ECO:0008006" key="4">
    <source>
        <dbReference type="Google" id="ProtNLM"/>
    </source>
</evidence>
<evidence type="ECO:0000256" key="1">
    <source>
        <dbReference type="SAM" id="MobiDB-lite"/>
    </source>
</evidence>
<feature type="compositionally biased region" description="Basic residues" evidence="1">
    <location>
        <begin position="1"/>
        <end position="14"/>
    </location>
</feature>
<organism evidence="2 3">
    <name type="scientific">Streptococcus macacae NCTC 11558</name>
    <dbReference type="NCBI Taxonomy" id="764298"/>
    <lineage>
        <taxon>Bacteria</taxon>
        <taxon>Bacillati</taxon>
        <taxon>Bacillota</taxon>
        <taxon>Bacilli</taxon>
        <taxon>Lactobacillales</taxon>
        <taxon>Streptococcaceae</taxon>
        <taxon>Streptococcus</taxon>
    </lineage>
</organism>
<protein>
    <recommendedName>
        <fullName evidence="4">Helix-hairpin-helix domain protein</fullName>
    </recommendedName>
</protein>
<keyword evidence="3" id="KW-1185">Reference proteome</keyword>
<gene>
    <name evidence="2" type="ORF">STRMA_1208</name>
</gene>
<name>G5JWS2_9STRE</name>
<dbReference type="AlphaFoldDB" id="G5JWS2"/>
<dbReference type="Gene3D" id="1.10.150.20">
    <property type="entry name" value="5' to 3' exonuclease, C-terminal subdomain"/>
    <property type="match status" value="1"/>
</dbReference>
<dbReference type="EMBL" id="AEUW02000001">
    <property type="protein sequence ID" value="EHJ51664.1"/>
    <property type="molecule type" value="Genomic_DNA"/>
</dbReference>
<dbReference type="STRING" id="764298.STRMA_1208"/>
<comment type="caution">
    <text evidence="2">The sequence shown here is derived from an EMBL/GenBank/DDBJ whole genome shotgun (WGS) entry which is preliminary data.</text>
</comment>
<proteinExistence type="predicted"/>